<name>W2CAL2_9BACT</name>
<reference evidence="3 4" key="1">
    <citation type="submission" date="2013-11" db="EMBL/GenBank/DDBJ databases">
        <title>Single cell genomics of uncultured Tannerella BU063 (oral taxon 286).</title>
        <authorList>
            <person name="Beall C.J."/>
            <person name="Campbell A.G."/>
            <person name="Griffen A.L."/>
            <person name="Podar M."/>
            <person name="Leys E.J."/>
        </authorList>
    </citation>
    <scope>NUCLEOTIDE SEQUENCE [LARGE SCALE GENOMIC DNA]</scope>
    <source>
        <strain evidence="3">Cell 5</strain>
    </source>
</reference>
<proteinExistence type="predicted"/>
<organism evidence="3 4">
    <name type="scientific">Tannerella sp. oral taxon BU063 isolate Cell 5</name>
    <dbReference type="NCBI Taxonomy" id="1410950"/>
    <lineage>
        <taxon>Bacteria</taxon>
        <taxon>Pseudomonadati</taxon>
        <taxon>Bacteroidota</taxon>
        <taxon>Bacteroidia</taxon>
        <taxon>Bacteroidales</taxon>
        <taxon>Tannerellaceae</taxon>
        <taxon>Tannerella</taxon>
    </lineage>
</organism>
<evidence type="ECO:0000313" key="4">
    <source>
        <dbReference type="Proteomes" id="UP000018872"/>
    </source>
</evidence>
<dbReference type="PATRIC" id="fig|1410950.3.peg.1603"/>
<feature type="domain" description="Nucleotide modification associated" evidence="2">
    <location>
        <begin position="347"/>
        <end position="413"/>
    </location>
</feature>
<sequence length="435" mass="49895">MIDKTDIEMKEENENSKNNTGLSIETLKQMGYKYPCTVRWIIEAVEQGKDLKDIKSGFIESRIATKQNGHILFVFVLSGLNRYNNEIEREIYMMDRKDFIFFIDRVWVPSNDGRLLRKVLEAICDGKTVEESLECLKEEETAQPKNSEKEAPTPASHDAEGEQIRICIEGSSDEIEVNTTAACDDRLKAEKEEASEPPQRPNNWWTQSINDIEFTQEEFEKAKAKQATKSEAPYDLQCAVSFCKSIFEEKFGLYGASFCDMHPETITDQLFMKATILKKRLTDRDKSERLGFAFFEGVRDEFAAVVNYGVIALRQAGFGVKNGVSPDSPVRYHTCKMQEALSLISDKGADYGELWREQRIGTLADMIYTKIRRIKSIENQYRVGGMTEEGYHKFAGDQYKDLINYGLFGVVRMTEIADVLAFEMEEDESDEEEYE</sequence>
<feature type="region of interest" description="Disordered" evidence="1">
    <location>
        <begin position="138"/>
        <end position="161"/>
    </location>
</feature>
<evidence type="ECO:0000256" key="1">
    <source>
        <dbReference type="SAM" id="MobiDB-lite"/>
    </source>
</evidence>
<protein>
    <recommendedName>
        <fullName evidence="2">Nucleotide modification associated domain-containing protein</fullName>
    </recommendedName>
</protein>
<evidence type="ECO:0000313" key="3">
    <source>
        <dbReference type="EMBL" id="ETK04068.1"/>
    </source>
</evidence>
<dbReference type="EMBL" id="AYYC01000705">
    <property type="protein sequence ID" value="ETK04068.1"/>
    <property type="molecule type" value="Genomic_DNA"/>
</dbReference>
<dbReference type="AlphaFoldDB" id="W2CAL2"/>
<feature type="domain" description="Nucleotide modification associated" evidence="2">
    <location>
        <begin position="254"/>
        <end position="313"/>
    </location>
</feature>
<evidence type="ECO:0000259" key="2">
    <source>
        <dbReference type="Pfam" id="PF07659"/>
    </source>
</evidence>
<gene>
    <name evidence="3" type="ORF">T229_10920</name>
</gene>
<accession>W2CAL2</accession>
<dbReference type="Proteomes" id="UP000018872">
    <property type="component" value="Unassembled WGS sequence"/>
</dbReference>
<comment type="caution">
    <text evidence="3">The sequence shown here is derived from an EMBL/GenBank/DDBJ whole genome shotgun (WGS) entry which is preliminary data.</text>
</comment>
<dbReference type="Pfam" id="PF07659">
    <property type="entry name" value="DUF1599"/>
    <property type="match status" value="2"/>
</dbReference>
<dbReference type="InterPro" id="IPR011630">
    <property type="entry name" value="DUF1599"/>
</dbReference>